<proteinExistence type="predicted"/>
<dbReference type="Proteomes" id="UP000192393">
    <property type="component" value="Unassembled WGS sequence"/>
</dbReference>
<reference evidence="2 3" key="1">
    <citation type="submission" date="2017-04" db="EMBL/GenBank/DDBJ databases">
        <authorList>
            <person name="Afonso C.L."/>
            <person name="Miller P.J."/>
            <person name="Scott M.A."/>
            <person name="Spackman E."/>
            <person name="Goraichik I."/>
            <person name="Dimitrov K.M."/>
            <person name="Suarez D.L."/>
            <person name="Swayne D.E."/>
        </authorList>
    </citation>
    <scope>NUCLEOTIDE SEQUENCE [LARGE SCALE GENOMIC DNA]</scope>
    <source>
        <strain evidence="2 3">CGMCC 1.12708</strain>
    </source>
</reference>
<gene>
    <name evidence="2" type="ORF">SAMN06296427_106110</name>
</gene>
<feature type="region of interest" description="Disordered" evidence="1">
    <location>
        <begin position="84"/>
        <end position="115"/>
    </location>
</feature>
<protein>
    <submittedName>
        <fullName evidence="2">Uncharacterized protein</fullName>
    </submittedName>
</protein>
<evidence type="ECO:0000313" key="2">
    <source>
        <dbReference type="EMBL" id="SMC71246.1"/>
    </source>
</evidence>
<keyword evidence="3" id="KW-1185">Reference proteome</keyword>
<evidence type="ECO:0000313" key="3">
    <source>
        <dbReference type="Proteomes" id="UP000192393"/>
    </source>
</evidence>
<sequence>MLVKVRGDNVQTYLIHYPDGIDFENHTTRTAIGEEIEPEAWGKSMTCYEVIIFTVSCDDTECEYGWGLIEVPCGGGGGSSGGGGSGNGTGGGGTGGGTGGGGIPTGPIGFPPADGGGGGGGASYNTFLNLLSPQQLQWLNQPQNALLRSQLYTHLVNNNYSDQSINFAIDFVIFCEEEGDPLQKLKQAIAGGITTTAEYTHKIFKKFSTLVSQYPSSRTFVNTFLQGLSNGVSYLVNKNPDTCSFADLFNMWLFELGPHPININGLKVTTNQLKNQEGVNQARAEAILRIQTGTFLSNPIVNHEWSYGQGEFYDGMQNGNFVTAFLGSYSTKITTTQISNGYQLYFEVSNTSGWESATRFRIDNDGINGHDGIFPNTYRHITTDIRLGGNFTQNWSWTEIIN</sequence>
<dbReference type="OrthoDB" id="1261027at2"/>
<dbReference type="RefSeq" id="WP_084017596.1">
    <property type="nucleotide sequence ID" value="NZ_FWXS01000006.1"/>
</dbReference>
<evidence type="ECO:0000256" key="1">
    <source>
        <dbReference type="SAM" id="MobiDB-lite"/>
    </source>
</evidence>
<feature type="compositionally biased region" description="Gly residues" evidence="1">
    <location>
        <begin position="84"/>
        <end position="104"/>
    </location>
</feature>
<dbReference type="AlphaFoldDB" id="A0A1W2BEC6"/>
<name>A0A1W2BEC6_9FLAO</name>
<dbReference type="EMBL" id="FWXS01000006">
    <property type="protein sequence ID" value="SMC71246.1"/>
    <property type="molecule type" value="Genomic_DNA"/>
</dbReference>
<accession>A0A1W2BEC6</accession>
<organism evidence="2 3">
    <name type="scientific">Moheibacter sediminis</name>
    <dbReference type="NCBI Taxonomy" id="1434700"/>
    <lineage>
        <taxon>Bacteria</taxon>
        <taxon>Pseudomonadati</taxon>
        <taxon>Bacteroidota</taxon>
        <taxon>Flavobacteriia</taxon>
        <taxon>Flavobacteriales</taxon>
        <taxon>Weeksellaceae</taxon>
        <taxon>Moheibacter</taxon>
    </lineage>
</organism>